<dbReference type="RefSeq" id="XP_051071281.1">
    <property type="nucleotide sequence ID" value="XM_051211243.1"/>
</dbReference>
<dbReference type="GeneID" id="24594635"/>
<accession>A0A922LPI0</accession>
<feature type="compositionally biased region" description="Low complexity" evidence="1">
    <location>
        <begin position="151"/>
        <end position="170"/>
    </location>
</feature>
<feature type="region of interest" description="Disordered" evidence="1">
    <location>
        <begin position="127"/>
        <end position="179"/>
    </location>
</feature>
<reference evidence="2" key="3">
    <citation type="submission" date="2021-06" db="EMBL/GenBank/DDBJ databases">
        <title>Chromosome-level genome assembly for S. haematobium.</title>
        <authorList>
            <person name="Stroehlein A.J."/>
        </authorList>
    </citation>
    <scope>NUCLEOTIDE SEQUENCE</scope>
</reference>
<name>A0A922LPI0_SCHHA</name>
<dbReference type="EMBL" id="AMPZ03000002">
    <property type="protein sequence ID" value="KAH9590978.1"/>
    <property type="molecule type" value="Genomic_DNA"/>
</dbReference>
<keyword evidence="3" id="KW-1185">Reference proteome</keyword>
<evidence type="ECO:0000313" key="3">
    <source>
        <dbReference type="Proteomes" id="UP000471633"/>
    </source>
</evidence>
<gene>
    <name evidence="2" type="ORF">MS3_00003442</name>
</gene>
<dbReference type="Proteomes" id="UP000471633">
    <property type="component" value="Unassembled WGS sequence"/>
</dbReference>
<feature type="compositionally biased region" description="Polar residues" evidence="1">
    <location>
        <begin position="139"/>
        <end position="150"/>
    </location>
</feature>
<reference evidence="2" key="2">
    <citation type="journal article" date="2019" name="Gigascience">
        <title>High-quality Schistosoma haematobium genome achieved by single-molecule and long-range sequencing.</title>
        <authorList>
            <person name="Stroehlein A.J."/>
            <person name="Korhonen P.K."/>
            <person name="Chong T.M."/>
            <person name="Lim Y.L."/>
            <person name="Chan K.G."/>
            <person name="Webster B."/>
            <person name="Rollinson D."/>
            <person name="Brindley P.J."/>
            <person name="Gasser R.B."/>
            <person name="Young N.D."/>
        </authorList>
    </citation>
    <scope>NUCLEOTIDE SEQUENCE</scope>
</reference>
<dbReference type="AlphaFoldDB" id="A0A922LPI0"/>
<evidence type="ECO:0000313" key="2">
    <source>
        <dbReference type="EMBL" id="KAH9590978.1"/>
    </source>
</evidence>
<evidence type="ECO:0000256" key="1">
    <source>
        <dbReference type="SAM" id="MobiDB-lite"/>
    </source>
</evidence>
<feature type="region of interest" description="Disordered" evidence="1">
    <location>
        <begin position="1"/>
        <end position="22"/>
    </location>
</feature>
<sequence length="242" mass="27146">MTLQNMADSHSNGKNVCEPSSSPYKRNMNRPLCGIALFGPIRRGDFLDKIHIGRPIYLVPHEQLENNNPRVSAKIAPLRELEISLFRMPVALKSTCIYRIFFSTAAICAFGGNELFGEMKNRLKLRSTGHSDTKESPSEMLTNNAVEQQEPSSYDNTSSSMSANSSPRPSIYDDFEQSESKTVSDILLNRARKPPTRKPTLNRCSDVPNRQLFNTSSTSIIFHPNDNSKILDGLTEFFNPKS</sequence>
<protein>
    <submittedName>
        <fullName evidence="2">Uncharacterized protein</fullName>
    </submittedName>
</protein>
<dbReference type="KEGG" id="shx:MS3_00003442"/>
<dbReference type="CTD" id="24594635"/>
<organism evidence="2 3">
    <name type="scientific">Schistosoma haematobium</name>
    <name type="common">Blood fluke</name>
    <dbReference type="NCBI Taxonomy" id="6185"/>
    <lineage>
        <taxon>Eukaryota</taxon>
        <taxon>Metazoa</taxon>
        <taxon>Spiralia</taxon>
        <taxon>Lophotrochozoa</taxon>
        <taxon>Platyhelminthes</taxon>
        <taxon>Trematoda</taxon>
        <taxon>Digenea</taxon>
        <taxon>Strigeidida</taxon>
        <taxon>Schistosomatoidea</taxon>
        <taxon>Schistosomatidae</taxon>
        <taxon>Schistosoma</taxon>
    </lineage>
</organism>
<reference evidence="2" key="1">
    <citation type="journal article" date="2012" name="Nat. Genet.">
        <title>Whole-genome sequence of Schistosoma haematobium.</title>
        <authorList>
            <person name="Young N.D."/>
            <person name="Jex A.R."/>
            <person name="Li B."/>
            <person name="Liu S."/>
            <person name="Yang L."/>
            <person name="Xiong Z."/>
            <person name="Li Y."/>
            <person name="Cantacessi C."/>
            <person name="Hall R.S."/>
            <person name="Xu X."/>
            <person name="Chen F."/>
            <person name="Wu X."/>
            <person name="Zerlotini A."/>
            <person name="Oliveira G."/>
            <person name="Hofmann A."/>
            <person name="Zhang G."/>
            <person name="Fang X."/>
            <person name="Kang Y."/>
            <person name="Campbell B.E."/>
            <person name="Loukas A."/>
            <person name="Ranganathan S."/>
            <person name="Rollinson D."/>
            <person name="Rinaldi G."/>
            <person name="Brindley P.J."/>
            <person name="Yang H."/>
            <person name="Wang J."/>
            <person name="Wang J."/>
            <person name="Gasser R.B."/>
        </authorList>
    </citation>
    <scope>NUCLEOTIDE SEQUENCE</scope>
</reference>
<proteinExistence type="predicted"/>
<comment type="caution">
    <text evidence="2">The sequence shown here is derived from an EMBL/GenBank/DDBJ whole genome shotgun (WGS) entry which is preliminary data.</text>
</comment>
<reference evidence="2" key="4">
    <citation type="journal article" date="2022" name="PLoS Pathog.">
        <title>Chromosome-level genome of Schistosoma haematobium underpins genome-wide explorations of molecular variation.</title>
        <authorList>
            <person name="Stroehlein A.J."/>
            <person name="Korhonen P.K."/>
            <person name="Lee V.V."/>
            <person name="Ralph S.A."/>
            <person name="Mentink-Kane M."/>
            <person name="You H."/>
            <person name="McManus D.P."/>
            <person name="Tchuente L.T."/>
            <person name="Stothard J.R."/>
            <person name="Kaur P."/>
            <person name="Dudchenko O."/>
            <person name="Aiden E.L."/>
            <person name="Yang B."/>
            <person name="Yang H."/>
            <person name="Emery A.M."/>
            <person name="Webster B.L."/>
            <person name="Brindley P.J."/>
            <person name="Rollinson D."/>
            <person name="Chang B.C.H."/>
            <person name="Gasser R.B."/>
            <person name="Young N.D."/>
        </authorList>
    </citation>
    <scope>NUCLEOTIDE SEQUENCE</scope>
</reference>